<organism evidence="1 2">
    <name type="scientific">Escherichia coli</name>
    <dbReference type="NCBI Taxonomy" id="562"/>
    <lineage>
        <taxon>Bacteria</taxon>
        <taxon>Pseudomonadati</taxon>
        <taxon>Pseudomonadota</taxon>
        <taxon>Gammaproteobacteria</taxon>
        <taxon>Enterobacterales</taxon>
        <taxon>Enterobacteriaceae</taxon>
        <taxon>Escherichia</taxon>
    </lineage>
</organism>
<dbReference type="Proteomes" id="UP000531761">
    <property type="component" value="Unassembled WGS sequence"/>
</dbReference>
<dbReference type="EMBL" id="JABWMK020000010">
    <property type="protein sequence ID" value="MBB2466173.1"/>
    <property type="molecule type" value="Genomic_DNA"/>
</dbReference>
<evidence type="ECO:0000313" key="1">
    <source>
        <dbReference type="EMBL" id="MBB2466173.1"/>
    </source>
</evidence>
<dbReference type="AlphaFoldDB" id="A0A8T3UIV9"/>
<sequence>MKIFCCLNTIGFFPEGNLGMPEGAQEISADTWNALLIAQQEGVMTPTY</sequence>
<comment type="caution">
    <text evidence="1">The sequence shown here is derived from an EMBL/GenBank/DDBJ whole genome shotgun (WGS) entry which is preliminary data.</text>
</comment>
<protein>
    <submittedName>
        <fullName evidence="1">Uncharacterized protein</fullName>
    </submittedName>
</protein>
<name>A0A8T3UIV9_ECOLX</name>
<accession>A0A8T3UIV9</accession>
<dbReference type="RefSeq" id="WP_160378018.1">
    <property type="nucleotide sequence ID" value="NZ_JAKJVE010000014.1"/>
</dbReference>
<gene>
    <name evidence="1" type="ORF">HEP30_008690</name>
</gene>
<reference evidence="1 2" key="1">
    <citation type="submission" date="2020-08" db="EMBL/GenBank/DDBJ databases">
        <title>Draft genome sequences of isolates of diverse host origin from the E. coli Reference Center.</title>
        <authorList>
            <person name="Lacher D.W."/>
            <person name="Mammel M.K."/>
            <person name="Gangiredla J."/>
            <person name="Gebru S.T."/>
            <person name="Barnaba T.J."/>
            <person name="Majowicz S.A."/>
            <person name="Dudley E.G."/>
        </authorList>
    </citation>
    <scope>NUCLEOTIDE SEQUENCE [LARGE SCALE GENOMIC DNA]</scope>
    <source>
        <strain evidence="1 2">10.0349</strain>
    </source>
</reference>
<proteinExistence type="predicted"/>
<evidence type="ECO:0000313" key="2">
    <source>
        <dbReference type="Proteomes" id="UP000531761"/>
    </source>
</evidence>